<dbReference type="Gene3D" id="1.10.530.10">
    <property type="match status" value="1"/>
</dbReference>
<gene>
    <name evidence="1" type="ORF">EV656_103184</name>
</gene>
<dbReference type="SUPFAM" id="SSF53955">
    <property type="entry name" value="Lysozyme-like"/>
    <property type="match status" value="1"/>
</dbReference>
<dbReference type="EMBL" id="SLXL01000003">
    <property type="protein sequence ID" value="TCP25433.1"/>
    <property type="molecule type" value="Genomic_DNA"/>
</dbReference>
<dbReference type="RefSeq" id="WP_242469067.1">
    <property type="nucleotide sequence ID" value="NZ_NRRP01000018.1"/>
</dbReference>
<accession>A0A4R2NTT1</accession>
<comment type="caution">
    <text evidence="1">The sequence shown here is derived from an EMBL/GenBank/DDBJ whole genome shotgun (WGS) entry which is preliminary data.</text>
</comment>
<dbReference type="Proteomes" id="UP000295733">
    <property type="component" value="Unassembled WGS sequence"/>
</dbReference>
<reference evidence="1 2" key="1">
    <citation type="submission" date="2019-03" db="EMBL/GenBank/DDBJ databases">
        <title>Genomic Encyclopedia of Type Strains, Phase IV (KMG-IV): sequencing the most valuable type-strain genomes for metagenomic binning, comparative biology and taxonomic classification.</title>
        <authorList>
            <person name="Goeker M."/>
        </authorList>
    </citation>
    <scope>NUCLEOTIDE SEQUENCE [LARGE SCALE GENOMIC DNA]</scope>
    <source>
        <strain evidence="1 2">DSM 2781</strain>
    </source>
</reference>
<keyword evidence="2" id="KW-1185">Reference proteome</keyword>
<evidence type="ECO:0000313" key="2">
    <source>
        <dbReference type="Proteomes" id="UP000295733"/>
    </source>
</evidence>
<dbReference type="InterPro" id="IPR023346">
    <property type="entry name" value="Lysozyme-like_dom_sf"/>
</dbReference>
<dbReference type="AlphaFoldDB" id="A0A4R2NTT1"/>
<evidence type="ECO:0000313" key="1">
    <source>
        <dbReference type="EMBL" id="TCP25433.1"/>
    </source>
</evidence>
<name>A0A4R2NTT1_RHOAD</name>
<sequence length="245" mass="25671">MKRDRISRAGLWAALVMVGLWPVAVGAEAVSLLGNAGFLPAPRAALLRVEGTGATGPSLFAGRAGAGLFAPRATPRAPALPLSGAHGAVARHLRDLIARAEAGPKGYDAVQHGARVAPPRPPTALTLAEIEEWIAATPGQPHAIGRYQVIPATLRRLARALDLEPQTRFSPAMQDRMADRLLAEAGLAAALAGRMSRADFMHNLARIWAGLPTASGRSHYAGVAGNRATMTWAQFEAGMAKILPL</sequence>
<protein>
    <submittedName>
        <fullName evidence="1">Muramidase (Phage lysozyme)</fullName>
    </submittedName>
</protein>
<organism evidence="1 2">
    <name type="scientific">Rhodovulum adriaticum</name>
    <name type="common">Rhodopseudomonas adriatica</name>
    <dbReference type="NCBI Taxonomy" id="35804"/>
    <lineage>
        <taxon>Bacteria</taxon>
        <taxon>Pseudomonadati</taxon>
        <taxon>Pseudomonadota</taxon>
        <taxon>Alphaproteobacteria</taxon>
        <taxon>Rhodobacterales</taxon>
        <taxon>Paracoccaceae</taxon>
        <taxon>Rhodovulum</taxon>
    </lineage>
</organism>
<proteinExistence type="predicted"/>